<evidence type="ECO:0000256" key="2">
    <source>
        <dbReference type="ARBA" id="ARBA00023015"/>
    </source>
</evidence>
<feature type="region of interest" description="Disordered" evidence="6">
    <location>
        <begin position="1"/>
        <end position="29"/>
    </location>
</feature>
<evidence type="ECO:0000256" key="4">
    <source>
        <dbReference type="ARBA" id="ARBA00023125"/>
    </source>
</evidence>
<evidence type="ECO:0000259" key="7">
    <source>
        <dbReference type="Pfam" id="PF04542"/>
    </source>
</evidence>
<dbReference type="Pfam" id="PF04545">
    <property type="entry name" value="Sigma70_r4"/>
    <property type="match status" value="1"/>
</dbReference>
<evidence type="ECO:0000256" key="1">
    <source>
        <dbReference type="ARBA" id="ARBA00010641"/>
    </source>
</evidence>
<dbReference type="GO" id="GO:0006352">
    <property type="term" value="P:DNA-templated transcription initiation"/>
    <property type="evidence" value="ECO:0007669"/>
    <property type="project" value="InterPro"/>
</dbReference>
<dbReference type="PANTHER" id="PTHR43133:SF66">
    <property type="entry name" value="ECF RNA POLYMERASE SIGMA FACTOR SIGK"/>
    <property type="match status" value="1"/>
</dbReference>
<dbReference type="Proteomes" id="UP001163947">
    <property type="component" value="Chromosome"/>
</dbReference>
<name>A0AA46P3X2_9NOCA</name>
<proteinExistence type="inferred from homology"/>
<dbReference type="PANTHER" id="PTHR43133">
    <property type="entry name" value="RNA POLYMERASE ECF-TYPE SIGMA FACTO"/>
    <property type="match status" value="1"/>
</dbReference>
<evidence type="ECO:0000259" key="8">
    <source>
        <dbReference type="Pfam" id="PF04545"/>
    </source>
</evidence>
<dbReference type="InterPro" id="IPR013325">
    <property type="entry name" value="RNA_pol_sigma_r2"/>
</dbReference>
<evidence type="ECO:0000256" key="6">
    <source>
        <dbReference type="SAM" id="MobiDB-lite"/>
    </source>
</evidence>
<dbReference type="Gene3D" id="1.10.10.10">
    <property type="entry name" value="Winged helix-like DNA-binding domain superfamily/Winged helix DNA-binding domain"/>
    <property type="match status" value="1"/>
</dbReference>
<dbReference type="InterPro" id="IPR013324">
    <property type="entry name" value="RNA_pol_sigma_r3/r4-like"/>
</dbReference>
<keyword evidence="4" id="KW-0238">DNA-binding</keyword>
<dbReference type="Gene3D" id="1.10.1740.10">
    <property type="match status" value="1"/>
</dbReference>
<dbReference type="InterPro" id="IPR036388">
    <property type="entry name" value="WH-like_DNA-bd_sf"/>
</dbReference>
<dbReference type="GO" id="GO:0003677">
    <property type="term" value="F:DNA binding"/>
    <property type="evidence" value="ECO:0007669"/>
    <property type="project" value="UniProtKB-KW"/>
</dbReference>
<gene>
    <name evidence="9" type="ORF">OCS65_10995</name>
</gene>
<comment type="similarity">
    <text evidence="1">Belongs to the sigma-70 factor family. ECF subfamily.</text>
</comment>
<evidence type="ECO:0000313" key="10">
    <source>
        <dbReference type="Proteomes" id="UP001163947"/>
    </source>
</evidence>
<dbReference type="GeneID" id="83620950"/>
<dbReference type="Pfam" id="PF04542">
    <property type="entry name" value="Sigma70_r2"/>
    <property type="match status" value="1"/>
</dbReference>
<keyword evidence="5" id="KW-0804">Transcription</keyword>
<dbReference type="InterPro" id="IPR039425">
    <property type="entry name" value="RNA_pol_sigma-70-like"/>
</dbReference>
<dbReference type="SUPFAM" id="SSF88659">
    <property type="entry name" value="Sigma3 and sigma4 domains of RNA polymerase sigma factors"/>
    <property type="match status" value="1"/>
</dbReference>
<keyword evidence="2" id="KW-0805">Transcription regulation</keyword>
<dbReference type="InterPro" id="IPR007630">
    <property type="entry name" value="RNA_pol_sigma70_r4"/>
</dbReference>
<evidence type="ECO:0000256" key="5">
    <source>
        <dbReference type="ARBA" id="ARBA00023163"/>
    </source>
</evidence>
<feature type="domain" description="RNA polymerase sigma-70 region 2" evidence="7">
    <location>
        <begin position="49"/>
        <end position="115"/>
    </location>
</feature>
<keyword evidence="3" id="KW-0731">Sigma factor</keyword>
<dbReference type="RefSeq" id="WP_084648607.1">
    <property type="nucleotide sequence ID" value="NZ_CP088969.1"/>
</dbReference>
<dbReference type="InterPro" id="IPR007627">
    <property type="entry name" value="RNA_pol_sigma70_r2"/>
</dbReference>
<protein>
    <submittedName>
        <fullName evidence="9">RNA polymerase subunit sigma</fullName>
    </submittedName>
</protein>
<sequence length="184" mass="19395">MTATTGSPTPPKRAPDAGTEGSGPVGDDRLRPLLVRVAGKDRAAFAALYDLTVAQVHGIVLRVVRGGTDAEDVTRDVFEQVWHTADRYAPQVGSPLAWLSALAHRRAADRIRSRAGRPHAGVPAAAEATPPGCGHGEPLYLAYYEGMTCGQIAERLDLPVATVRARIRAGVARMRATATDVPAG</sequence>
<reference evidence="9" key="1">
    <citation type="submission" date="2022-09" db="EMBL/GenBank/DDBJ databases">
        <title>The genome sequence of Rhodococcus aetherivorans N1.</title>
        <authorList>
            <person name="Jiang W."/>
        </authorList>
    </citation>
    <scope>NUCLEOTIDE SEQUENCE</scope>
    <source>
        <strain evidence="9">N1</strain>
    </source>
</reference>
<dbReference type="GO" id="GO:0016987">
    <property type="term" value="F:sigma factor activity"/>
    <property type="evidence" value="ECO:0007669"/>
    <property type="project" value="UniProtKB-KW"/>
</dbReference>
<feature type="domain" description="RNA polymerase sigma-70 region 4" evidence="8">
    <location>
        <begin position="138"/>
        <end position="175"/>
    </location>
</feature>
<dbReference type="SUPFAM" id="SSF88946">
    <property type="entry name" value="Sigma2 domain of RNA polymerase sigma factors"/>
    <property type="match status" value="1"/>
</dbReference>
<organism evidence="9 10">
    <name type="scientific">Rhodococcus aetherivorans</name>
    <dbReference type="NCBI Taxonomy" id="191292"/>
    <lineage>
        <taxon>Bacteria</taxon>
        <taxon>Bacillati</taxon>
        <taxon>Actinomycetota</taxon>
        <taxon>Actinomycetes</taxon>
        <taxon>Mycobacteriales</taxon>
        <taxon>Nocardiaceae</taxon>
        <taxon>Rhodococcus</taxon>
    </lineage>
</organism>
<dbReference type="AlphaFoldDB" id="A0AA46P3X2"/>
<evidence type="ECO:0000256" key="3">
    <source>
        <dbReference type="ARBA" id="ARBA00023082"/>
    </source>
</evidence>
<evidence type="ECO:0000313" key="9">
    <source>
        <dbReference type="EMBL" id="UYF96238.1"/>
    </source>
</evidence>
<dbReference type="EMBL" id="CP106982">
    <property type="protein sequence ID" value="UYF96238.1"/>
    <property type="molecule type" value="Genomic_DNA"/>
</dbReference>
<accession>A0AA46P3X2</accession>